<feature type="compositionally biased region" description="Low complexity" evidence="2">
    <location>
        <begin position="1170"/>
        <end position="1179"/>
    </location>
</feature>
<sequence length="1267" mass="137615">MRDSGGVAVAAPASHSQPPPITTGTVVSAPETTEGLLASPSPVGESELRDSPTQNGNGSSSFGCRGSGSSSSGSSTTTANTSSTVSGAESPASCSELVGNLSDSELEEEEEENGKETRRENGLPSFDIKNNGSNNRMNGSSSGGGELQSDEIHSKIVTAFTNAFARQNVHFEKAIQSLDIVNEQILAFVFPSAESADNQNPSKQSTYYKRAYHLGYEAKNGEATARQNEAIKTTLGLMRNLLLDAQGKFRKMVEENKALAGKLDGDLQSAHRQMALIRAELCDTNKRISQLSSGSASQSNNGGSNNHHHSHLPHQELPSSTAPLPSSNNTTNNGATTSANTNNAAAASSSSSSGSSSSSNPSSTNGLLEERNSTQLNGVISNNGHDDSDDSSDSLDLGSLSLTEVRQEYEKMLGQNRTLKRTIKELRKARDSQDPDGKSQDILTELQHAKEALSALKGDRKRLKAEKFELLSQMKQLYATLEDKEKELRDFIRNYEQRMRESESSLQRLAIERDEAERERWSILRHARDEAERGLALATQLNLREAQIQQLQQELHETKRQLAQYGIYSETDRSTSTNAASHYSLVSNLTATYATVGDRGSSADSGVRLSSDRDSAGGLPTTGNLSDSANEAISLDLCGDGSGDGDSMSVISTATLPQLFATPRDSPGPLSFSSLARSLETNALSRSAEQLLAVEAAEVRRKNSRRNDLTGRASTGAKGAWGSISRVFARNKHRRTLDPTLYDGAGSAAGQRTSWSPQSSVSQSPLAEQDSYADKLRALEEAATLPMELWRAGMVQAWIEVSLGMPQYGSRCADNIKSGKVLLELSDSELESELGITHPLHRKKLRLAIEEHRNPALVRFPCIAELSHVWVSSEWLPDIGLPQYAEHFAGCLVDARLLDHLSKKDLEKYLGVTRKFHMASIAHGVHLLRMVGYDRQALAERRRHCESDPLVWTNQHFVQWARSIDLTEYAENLKGSGVHGAICVLEPSFNGDTLASAMGIPPSKQIIRRHLSTELDGLLTPARAKITQQYRMTKSRMSTLEKQRSDSLGRSAVLSSEPFRRSTEDNRRRTSLRSYSHLFAQKFSTWRSSQGSLSRALGLKIKQDLHNRRENEKRKSEDRDSTPVATPSSVHGHMNNSFIPPPLPPGRPPPTTRFGSGRTIGGGGGGGGSTEESSIASSIGGHQDKMALYARPQSALNFRTSLNSNASKEREKVEDDADEESVGLTSDNTTSGGESSSRDLSEEIKAHRRATSISSDAQEHVAIHTPV</sequence>
<feature type="compositionally biased region" description="Low complexity" evidence="2">
    <location>
        <begin position="289"/>
        <end position="305"/>
    </location>
</feature>
<organism evidence="4 5">
    <name type="scientific">Orchesella dallaii</name>
    <dbReference type="NCBI Taxonomy" id="48710"/>
    <lineage>
        <taxon>Eukaryota</taxon>
        <taxon>Metazoa</taxon>
        <taxon>Ecdysozoa</taxon>
        <taxon>Arthropoda</taxon>
        <taxon>Hexapoda</taxon>
        <taxon>Collembola</taxon>
        <taxon>Entomobryomorpha</taxon>
        <taxon>Entomobryoidea</taxon>
        <taxon>Orchesellidae</taxon>
        <taxon>Orchesellinae</taxon>
        <taxon>Orchesella</taxon>
    </lineage>
</organism>
<feature type="region of interest" description="Disordered" evidence="2">
    <location>
        <begin position="596"/>
        <end position="627"/>
    </location>
</feature>
<reference evidence="4 5" key="1">
    <citation type="submission" date="2024-08" db="EMBL/GenBank/DDBJ databases">
        <authorList>
            <person name="Cucini C."/>
            <person name="Frati F."/>
        </authorList>
    </citation>
    <scope>NUCLEOTIDE SEQUENCE [LARGE SCALE GENOMIC DNA]</scope>
</reference>
<name>A0ABP1S9C0_9HEXA</name>
<feature type="domain" description="SAM" evidence="3">
    <location>
        <begin position="790"/>
        <end position="855"/>
    </location>
</feature>
<feature type="compositionally biased region" description="Basic and acidic residues" evidence="2">
    <location>
        <begin position="1236"/>
        <end position="1245"/>
    </location>
</feature>
<dbReference type="Pfam" id="PF00536">
    <property type="entry name" value="SAM_1"/>
    <property type="match status" value="2"/>
</dbReference>
<feature type="compositionally biased region" description="Basic and acidic residues" evidence="2">
    <location>
        <begin position="1257"/>
        <end position="1267"/>
    </location>
</feature>
<feature type="compositionally biased region" description="Polar residues" evidence="2">
    <location>
        <begin position="1123"/>
        <end position="1138"/>
    </location>
</feature>
<feature type="compositionally biased region" description="Pro residues" evidence="2">
    <location>
        <begin position="1139"/>
        <end position="1151"/>
    </location>
</feature>
<evidence type="ECO:0000259" key="3">
    <source>
        <dbReference type="PROSITE" id="PS50105"/>
    </source>
</evidence>
<feature type="coiled-coil region" evidence="1">
    <location>
        <begin position="402"/>
        <end position="568"/>
    </location>
</feature>
<dbReference type="EMBL" id="CAXLJM020000166">
    <property type="protein sequence ID" value="CAL8147940.1"/>
    <property type="molecule type" value="Genomic_DNA"/>
</dbReference>
<feature type="compositionally biased region" description="Low complexity" evidence="2">
    <location>
        <begin position="754"/>
        <end position="765"/>
    </location>
</feature>
<dbReference type="SUPFAM" id="SSF47769">
    <property type="entry name" value="SAM/Pointed domain"/>
    <property type="match status" value="2"/>
</dbReference>
<evidence type="ECO:0000256" key="2">
    <source>
        <dbReference type="SAM" id="MobiDB-lite"/>
    </source>
</evidence>
<dbReference type="PANTHER" id="PTHR12776:SF1">
    <property type="entry name" value="KAZRIN"/>
    <property type="match status" value="1"/>
</dbReference>
<feature type="compositionally biased region" description="Polar residues" evidence="2">
    <location>
        <begin position="1223"/>
        <end position="1235"/>
    </location>
</feature>
<feature type="compositionally biased region" description="Low complexity" evidence="2">
    <location>
        <begin position="55"/>
        <end position="87"/>
    </location>
</feature>
<feature type="region of interest" description="Disordered" evidence="2">
    <location>
        <begin position="1"/>
        <end position="148"/>
    </location>
</feature>
<evidence type="ECO:0000256" key="1">
    <source>
        <dbReference type="SAM" id="Coils"/>
    </source>
</evidence>
<dbReference type="InterPro" id="IPR059089">
    <property type="entry name" value="Kazrin_N"/>
</dbReference>
<proteinExistence type="predicted"/>
<dbReference type="Pfam" id="PF07647">
    <property type="entry name" value="SAM_2"/>
    <property type="match status" value="1"/>
</dbReference>
<feature type="compositionally biased region" description="Basic and acidic residues" evidence="2">
    <location>
        <begin position="1104"/>
        <end position="1121"/>
    </location>
</feature>
<dbReference type="SMART" id="SM00454">
    <property type="entry name" value="SAM"/>
    <property type="match status" value="3"/>
</dbReference>
<dbReference type="Gene3D" id="1.10.150.50">
    <property type="entry name" value="Transcription Factor, Ets-1"/>
    <property type="match status" value="3"/>
</dbReference>
<accession>A0ABP1S9C0</accession>
<dbReference type="PROSITE" id="PS50105">
    <property type="entry name" value="SAM_DOMAIN"/>
    <property type="match status" value="2"/>
</dbReference>
<feature type="region of interest" description="Disordered" evidence="2">
    <location>
        <begin position="377"/>
        <end position="396"/>
    </location>
</feature>
<feature type="compositionally biased region" description="Low complexity" evidence="2">
    <location>
        <begin position="315"/>
        <end position="365"/>
    </location>
</feature>
<keyword evidence="1" id="KW-0175">Coiled coil</keyword>
<dbReference type="InterPro" id="IPR013761">
    <property type="entry name" value="SAM/pointed_sf"/>
</dbReference>
<feature type="compositionally biased region" description="Low complexity" evidence="2">
    <location>
        <begin position="130"/>
        <end position="140"/>
    </location>
</feature>
<feature type="compositionally biased region" description="Acidic residues" evidence="2">
    <location>
        <begin position="104"/>
        <end position="113"/>
    </location>
</feature>
<feature type="region of interest" description="Disordered" evidence="2">
    <location>
        <begin position="289"/>
        <end position="368"/>
    </location>
</feature>
<gene>
    <name evidence="4" type="ORF">ODALV1_LOCUS31278</name>
</gene>
<evidence type="ECO:0000313" key="5">
    <source>
        <dbReference type="Proteomes" id="UP001642540"/>
    </source>
</evidence>
<feature type="compositionally biased region" description="Gly residues" evidence="2">
    <location>
        <begin position="1158"/>
        <end position="1169"/>
    </location>
</feature>
<feature type="region of interest" description="Disordered" evidence="2">
    <location>
        <begin position="1200"/>
        <end position="1267"/>
    </location>
</feature>
<feature type="compositionally biased region" description="Basic and acidic residues" evidence="2">
    <location>
        <begin position="1058"/>
        <end position="1068"/>
    </location>
</feature>
<dbReference type="Proteomes" id="UP001642540">
    <property type="component" value="Unassembled WGS sequence"/>
</dbReference>
<keyword evidence="5" id="KW-1185">Reference proteome</keyword>
<dbReference type="InterPro" id="IPR037614">
    <property type="entry name" value="Kazrin"/>
</dbReference>
<dbReference type="PANTHER" id="PTHR12776">
    <property type="entry name" value="KAZRIN-RELATED"/>
    <property type="match status" value="1"/>
</dbReference>
<feature type="region of interest" description="Disordered" evidence="2">
    <location>
        <begin position="1104"/>
        <end position="1179"/>
    </location>
</feature>
<evidence type="ECO:0000313" key="4">
    <source>
        <dbReference type="EMBL" id="CAL8147940.1"/>
    </source>
</evidence>
<protein>
    <recommendedName>
        <fullName evidence="3">SAM domain-containing protein</fullName>
    </recommendedName>
</protein>
<feature type="region of interest" description="Disordered" evidence="2">
    <location>
        <begin position="739"/>
        <end position="767"/>
    </location>
</feature>
<feature type="domain" description="SAM" evidence="3">
    <location>
        <begin position="873"/>
        <end position="931"/>
    </location>
</feature>
<comment type="caution">
    <text evidence="4">The sequence shown here is derived from an EMBL/GenBank/DDBJ whole genome shotgun (WGS) entry which is preliminary data.</text>
</comment>
<dbReference type="InterPro" id="IPR001660">
    <property type="entry name" value="SAM"/>
</dbReference>
<feature type="region of interest" description="Disordered" evidence="2">
    <location>
        <begin position="1030"/>
        <end position="1069"/>
    </location>
</feature>
<dbReference type="Pfam" id="PF25986">
    <property type="entry name" value="Kazrin"/>
    <property type="match status" value="1"/>
</dbReference>